<gene>
    <name evidence="2" type="ORF">LA5096_04736</name>
</gene>
<evidence type="ECO:0000256" key="1">
    <source>
        <dbReference type="SAM" id="SignalP"/>
    </source>
</evidence>
<organism evidence="2 3">
    <name type="scientific">Roseibium album</name>
    <dbReference type="NCBI Taxonomy" id="311410"/>
    <lineage>
        <taxon>Bacteria</taxon>
        <taxon>Pseudomonadati</taxon>
        <taxon>Pseudomonadota</taxon>
        <taxon>Alphaproteobacteria</taxon>
        <taxon>Hyphomicrobiales</taxon>
        <taxon>Stappiaceae</taxon>
        <taxon>Roseibium</taxon>
    </lineage>
</organism>
<protein>
    <submittedName>
        <fullName evidence="2">Uncharacterized protein</fullName>
    </submittedName>
</protein>
<dbReference type="GeneID" id="97672018"/>
<dbReference type="RefSeq" id="WP_055117140.1">
    <property type="nucleotide sequence ID" value="NZ_CXWA01000004.1"/>
</dbReference>
<keyword evidence="1" id="KW-0732">Signal</keyword>
<dbReference type="Proteomes" id="UP000049983">
    <property type="component" value="Unassembled WGS sequence"/>
</dbReference>
<evidence type="ECO:0000313" key="3">
    <source>
        <dbReference type="Proteomes" id="UP000049983"/>
    </source>
</evidence>
<keyword evidence="3" id="KW-1185">Reference proteome</keyword>
<reference evidence="3" key="1">
    <citation type="submission" date="2015-07" db="EMBL/GenBank/DDBJ databases">
        <authorList>
            <person name="Rodrigo-Torres Lidia"/>
            <person name="Arahal R.David."/>
        </authorList>
    </citation>
    <scope>NUCLEOTIDE SEQUENCE [LARGE SCALE GENOMIC DNA]</scope>
    <source>
        <strain evidence="3">CECT 5096</strain>
    </source>
</reference>
<sequence>MLLRTLTVVAVLLFANQSAAEEFDYIDRLSNTVTTTHEAAYKIKISEPFRSLGELHHRQESNGHMFRVSFSAFSNGPDIILIHAETLEDASGMLNYDHLPAGEINGVTVGLREQCLPKEAEASLAGNREALFTRDQGFELQLPFLLMQHLIASEDGNAELVLSYGRHVEDCAEISDAFRSETQARIARAIELEPIPD</sequence>
<accession>A0A0M6ZBJ1</accession>
<proteinExistence type="predicted"/>
<feature type="signal peptide" evidence="1">
    <location>
        <begin position="1"/>
        <end position="20"/>
    </location>
</feature>
<feature type="chain" id="PRO_5009787732" evidence="1">
    <location>
        <begin position="21"/>
        <end position="197"/>
    </location>
</feature>
<name>A0A0M6ZBJ1_9HYPH</name>
<dbReference type="AlphaFoldDB" id="A0A0M6ZBJ1"/>
<dbReference type="OrthoDB" id="9255873at2"/>
<dbReference type="EMBL" id="CXWC01000013">
    <property type="protein sequence ID" value="CTQ76416.1"/>
    <property type="molecule type" value="Genomic_DNA"/>
</dbReference>
<evidence type="ECO:0000313" key="2">
    <source>
        <dbReference type="EMBL" id="CTQ76416.1"/>
    </source>
</evidence>